<evidence type="ECO:0000256" key="1">
    <source>
        <dbReference type="SAM" id="Phobius"/>
    </source>
</evidence>
<keyword evidence="1" id="KW-0472">Membrane</keyword>
<dbReference type="AlphaFoldDB" id="A0AAW0BVW0"/>
<dbReference type="Proteomes" id="UP001383192">
    <property type="component" value="Unassembled WGS sequence"/>
</dbReference>
<proteinExistence type="predicted"/>
<dbReference type="PANTHER" id="PTHR42923:SF42">
    <property type="entry name" value="AMINE OXIDASE DOMAIN-CONTAINING PROTEIN"/>
    <property type="match status" value="1"/>
</dbReference>
<protein>
    <recommendedName>
        <fullName evidence="4">FAD/NAD(P)-binding domain-containing protein</fullName>
    </recommendedName>
</protein>
<comment type="caution">
    <text evidence="2">The sequence shown here is derived from an EMBL/GenBank/DDBJ whole genome shotgun (WGS) entry which is preliminary data.</text>
</comment>
<name>A0AAW0BVW0_9AGAR</name>
<dbReference type="SUPFAM" id="SSF51905">
    <property type="entry name" value="FAD/NAD(P)-binding domain"/>
    <property type="match status" value="1"/>
</dbReference>
<feature type="transmembrane region" description="Helical" evidence="1">
    <location>
        <begin position="154"/>
        <end position="176"/>
    </location>
</feature>
<evidence type="ECO:0000313" key="3">
    <source>
        <dbReference type="Proteomes" id="UP001383192"/>
    </source>
</evidence>
<evidence type="ECO:0000313" key="2">
    <source>
        <dbReference type="EMBL" id="KAK7029694.1"/>
    </source>
</evidence>
<dbReference type="InterPro" id="IPR050464">
    <property type="entry name" value="Zeta_carotene_desat/Oxidored"/>
</dbReference>
<dbReference type="Pfam" id="PF13450">
    <property type="entry name" value="NAD_binding_8"/>
    <property type="match status" value="1"/>
</dbReference>
<sequence>MTSRTVKVAVIGSGLAGLTAAYLLSESGGKDKDVIYEVHLFEKASTLGMDSSSMSLPVPGEEKDWRIDVPMRSFQGGYYPRLIAFYKHLGVSFRTADYSYSFARLSPRQDSDGRNITTSIIYNGRSGLAGVSMPSDLRKASNSSFLLLNVAKRAWVLFTFAIVAMQLLFCYVRLLILSIPMQRSVDVSALSFGVWIKRTIPRGRISGLLGLDTIWIDFAENILIPLFSAVCTCPTDDVKQHPVEELLDYIWLTLGTHHYAATNGVRDVVARLSARIPHIHLSSSISGLESDPQDPQLVSIHCSTVTGDEVYSGFQHIIIATQASRAIPILKSYASSLPSSTNGYHAQSVEDQIACLQHFQYRPSVVINHTDESLVPDIAADRRELNLIVAHPSLLAAAKTEKSDDGWTLNKCSPTYTMATHSLPIPKGYSSQLPPVFQTTNPIVEPRAERILSVARLERAIVTLASKEALKGLHVEKERGWTSLSGPDEGRLGPLQGAGKLKNNVDGPGIWLCGSYAYSGIPLLEGCVVSARHVIEQGIWVCEKTRRKIPW</sequence>
<organism evidence="2 3">
    <name type="scientific">Paramarasmius palmivorus</name>
    <dbReference type="NCBI Taxonomy" id="297713"/>
    <lineage>
        <taxon>Eukaryota</taxon>
        <taxon>Fungi</taxon>
        <taxon>Dikarya</taxon>
        <taxon>Basidiomycota</taxon>
        <taxon>Agaricomycotina</taxon>
        <taxon>Agaricomycetes</taxon>
        <taxon>Agaricomycetidae</taxon>
        <taxon>Agaricales</taxon>
        <taxon>Marasmiineae</taxon>
        <taxon>Marasmiaceae</taxon>
        <taxon>Paramarasmius</taxon>
    </lineage>
</organism>
<dbReference type="PANTHER" id="PTHR42923">
    <property type="entry name" value="PROTOPORPHYRINOGEN OXIDASE"/>
    <property type="match status" value="1"/>
</dbReference>
<gene>
    <name evidence="2" type="ORF">VNI00_014392</name>
</gene>
<keyword evidence="1" id="KW-0812">Transmembrane</keyword>
<dbReference type="EMBL" id="JAYKXP010000080">
    <property type="protein sequence ID" value="KAK7029694.1"/>
    <property type="molecule type" value="Genomic_DNA"/>
</dbReference>
<dbReference type="InterPro" id="IPR036188">
    <property type="entry name" value="FAD/NAD-bd_sf"/>
</dbReference>
<dbReference type="Gene3D" id="3.50.50.60">
    <property type="entry name" value="FAD/NAD(P)-binding domain"/>
    <property type="match status" value="1"/>
</dbReference>
<keyword evidence="1" id="KW-1133">Transmembrane helix</keyword>
<dbReference type="GO" id="GO:0016491">
    <property type="term" value="F:oxidoreductase activity"/>
    <property type="evidence" value="ECO:0007669"/>
    <property type="project" value="TreeGrafter"/>
</dbReference>
<reference evidence="2 3" key="1">
    <citation type="submission" date="2024-01" db="EMBL/GenBank/DDBJ databases">
        <title>A draft genome for a cacao thread blight-causing isolate of Paramarasmius palmivorus.</title>
        <authorList>
            <person name="Baruah I.K."/>
            <person name="Bukari Y."/>
            <person name="Amoako-Attah I."/>
            <person name="Meinhardt L.W."/>
            <person name="Bailey B.A."/>
            <person name="Cohen S.P."/>
        </authorList>
    </citation>
    <scope>NUCLEOTIDE SEQUENCE [LARGE SCALE GENOMIC DNA]</scope>
    <source>
        <strain evidence="2 3">GH-12</strain>
    </source>
</reference>
<keyword evidence="3" id="KW-1185">Reference proteome</keyword>
<evidence type="ECO:0008006" key="4">
    <source>
        <dbReference type="Google" id="ProtNLM"/>
    </source>
</evidence>
<accession>A0AAW0BVW0</accession>